<dbReference type="Proteomes" id="UP000265520">
    <property type="component" value="Unassembled WGS sequence"/>
</dbReference>
<organism evidence="2 3">
    <name type="scientific">Trifolium medium</name>
    <dbReference type="NCBI Taxonomy" id="97028"/>
    <lineage>
        <taxon>Eukaryota</taxon>
        <taxon>Viridiplantae</taxon>
        <taxon>Streptophyta</taxon>
        <taxon>Embryophyta</taxon>
        <taxon>Tracheophyta</taxon>
        <taxon>Spermatophyta</taxon>
        <taxon>Magnoliopsida</taxon>
        <taxon>eudicotyledons</taxon>
        <taxon>Gunneridae</taxon>
        <taxon>Pentapetalae</taxon>
        <taxon>rosids</taxon>
        <taxon>fabids</taxon>
        <taxon>Fabales</taxon>
        <taxon>Fabaceae</taxon>
        <taxon>Papilionoideae</taxon>
        <taxon>50 kb inversion clade</taxon>
        <taxon>NPAAA clade</taxon>
        <taxon>Hologalegina</taxon>
        <taxon>IRL clade</taxon>
        <taxon>Trifolieae</taxon>
        <taxon>Trifolium</taxon>
    </lineage>
</organism>
<dbReference type="AlphaFoldDB" id="A0A392V1U7"/>
<evidence type="ECO:0000313" key="2">
    <source>
        <dbReference type="EMBL" id="MCI80935.1"/>
    </source>
</evidence>
<accession>A0A392V1U7</accession>
<reference evidence="2 3" key="1">
    <citation type="journal article" date="2018" name="Front. Plant Sci.">
        <title>Red Clover (Trifolium pratense) and Zigzag Clover (T. medium) - A Picture of Genomic Similarities and Differences.</title>
        <authorList>
            <person name="Dluhosova J."/>
            <person name="Istvanek J."/>
            <person name="Nedelnik J."/>
            <person name="Repkova J."/>
        </authorList>
    </citation>
    <scope>NUCLEOTIDE SEQUENCE [LARGE SCALE GENOMIC DNA]</scope>
    <source>
        <strain evidence="3">cv. 10/8</strain>
        <tissue evidence="2">Leaf</tissue>
    </source>
</reference>
<evidence type="ECO:0000256" key="1">
    <source>
        <dbReference type="SAM" id="MobiDB-lite"/>
    </source>
</evidence>
<protein>
    <submittedName>
        <fullName evidence="2">Uncharacterized protein</fullName>
    </submittedName>
</protein>
<feature type="non-terminal residue" evidence="2">
    <location>
        <position position="37"/>
    </location>
</feature>
<name>A0A392V1U7_9FABA</name>
<feature type="compositionally biased region" description="Basic residues" evidence="1">
    <location>
        <begin position="1"/>
        <end position="10"/>
    </location>
</feature>
<comment type="caution">
    <text evidence="2">The sequence shown here is derived from an EMBL/GenBank/DDBJ whole genome shotgun (WGS) entry which is preliminary data.</text>
</comment>
<keyword evidence="3" id="KW-1185">Reference proteome</keyword>
<feature type="region of interest" description="Disordered" evidence="1">
    <location>
        <begin position="1"/>
        <end position="37"/>
    </location>
</feature>
<dbReference type="EMBL" id="LXQA011006785">
    <property type="protein sequence ID" value="MCI80935.1"/>
    <property type="molecule type" value="Genomic_DNA"/>
</dbReference>
<proteinExistence type="predicted"/>
<evidence type="ECO:0000313" key="3">
    <source>
        <dbReference type="Proteomes" id="UP000265520"/>
    </source>
</evidence>
<sequence length="37" mass="4117">MMRPSGRKTRLGPAPQQPKQPEDFTETFGGAMPERVS</sequence>